<accession>A0A9N9NNR4</accession>
<sequence length="282" mass="33529">MDYFWSFFFCLDVDEEKQRKFVLDICTKIISHPYEQVNPSLSLGNHHYGRDMDQLLQKAFRSKNVNVTHQFYSNIYVDYEEDTLRDVLLINKTWIKPFIQRLKKLDKEKRKEWKQKCINSPHSVDEKKNHLINNIENILPSFKYLIDFEVFVIFGSEHGIYIIVETKNLDTNYGRSERLVKNVARNNFKIQAKKYKQFAKEEFIVKVIEAFYINESFTIVDKQDRKIIRIINFQHVVGIWGLIYLNEMFLILTSALILVAIVTTCYTRGINGVFEIIDEITS</sequence>
<keyword evidence="2" id="KW-1185">Reference proteome</keyword>
<protein>
    <submittedName>
        <fullName evidence="1">14961_t:CDS:1</fullName>
    </submittedName>
</protein>
<gene>
    <name evidence="1" type="ORF">FCALED_LOCUS16577</name>
</gene>
<dbReference type="AlphaFoldDB" id="A0A9N9NNR4"/>
<evidence type="ECO:0000313" key="1">
    <source>
        <dbReference type="EMBL" id="CAG8755348.1"/>
    </source>
</evidence>
<feature type="non-terminal residue" evidence="1">
    <location>
        <position position="282"/>
    </location>
</feature>
<dbReference type="OrthoDB" id="2305733at2759"/>
<dbReference type="Proteomes" id="UP000789570">
    <property type="component" value="Unassembled WGS sequence"/>
</dbReference>
<evidence type="ECO:0000313" key="2">
    <source>
        <dbReference type="Proteomes" id="UP000789570"/>
    </source>
</evidence>
<name>A0A9N9NNR4_9GLOM</name>
<dbReference type="EMBL" id="CAJVPQ010020050">
    <property type="protein sequence ID" value="CAG8755348.1"/>
    <property type="molecule type" value="Genomic_DNA"/>
</dbReference>
<comment type="caution">
    <text evidence="1">The sequence shown here is derived from an EMBL/GenBank/DDBJ whole genome shotgun (WGS) entry which is preliminary data.</text>
</comment>
<proteinExistence type="predicted"/>
<organism evidence="1 2">
    <name type="scientific">Funneliformis caledonium</name>
    <dbReference type="NCBI Taxonomy" id="1117310"/>
    <lineage>
        <taxon>Eukaryota</taxon>
        <taxon>Fungi</taxon>
        <taxon>Fungi incertae sedis</taxon>
        <taxon>Mucoromycota</taxon>
        <taxon>Glomeromycotina</taxon>
        <taxon>Glomeromycetes</taxon>
        <taxon>Glomerales</taxon>
        <taxon>Glomeraceae</taxon>
        <taxon>Funneliformis</taxon>
    </lineage>
</organism>
<reference evidence="1" key="1">
    <citation type="submission" date="2021-06" db="EMBL/GenBank/DDBJ databases">
        <authorList>
            <person name="Kallberg Y."/>
            <person name="Tangrot J."/>
            <person name="Rosling A."/>
        </authorList>
    </citation>
    <scope>NUCLEOTIDE SEQUENCE</scope>
    <source>
        <strain evidence="1">UK204</strain>
    </source>
</reference>